<evidence type="ECO:0000313" key="3">
    <source>
        <dbReference type="Proteomes" id="UP000230002"/>
    </source>
</evidence>
<feature type="compositionally biased region" description="Low complexity" evidence="1">
    <location>
        <begin position="66"/>
        <end position="81"/>
    </location>
</feature>
<organism evidence="2 3">
    <name type="scientific">Ganoderma sinense ZZ0214-1</name>
    <dbReference type="NCBI Taxonomy" id="1077348"/>
    <lineage>
        <taxon>Eukaryota</taxon>
        <taxon>Fungi</taxon>
        <taxon>Dikarya</taxon>
        <taxon>Basidiomycota</taxon>
        <taxon>Agaricomycotina</taxon>
        <taxon>Agaricomycetes</taxon>
        <taxon>Polyporales</taxon>
        <taxon>Polyporaceae</taxon>
        <taxon>Ganoderma</taxon>
    </lineage>
</organism>
<dbReference type="Proteomes" id="UP000230002">
    <property type="component" value="Unassembled WGS sequence"/>
</dbReference>
<name>A0A2G8S6C4_9APHY</name>
<dbReference type="AlphaFoldDB" id="A0A2G8S6C4"/>
<accession>A0A2G8S6C4</accession>
<evidence type="ECO:0000256" key="1">
    <source>
        <dbReference type="SAM" id="MobiDB-lite"/>
    </source>
</evidence>
<keyword evidence="3" id="KW-1185">Reference proteome</keyword>
<proteinExistence type="predicted"/>
<feature type="region of interest" description="Disordered" evidence="1">
    <location>
        <begin position="38"/>
        <end position="102"/>
    </location>
</feature>
<gene>
    <name evidence="2" type="ORF">GSI_09377</name>
</gene>
<evidence type="ECO:0000313" key="2">
    <source>
        <dbReference type="EMBL" id="PIL29326.1"/>
    </source>
</evidence>
<feature type="region of interest" description="Disordered" evidence="1">
    <location>
        <begin position="184"/>
        <end position="221"/>
    </location>
</feature>
<sequence>MEKVVESLLITLRPRMRTGRRDFFGLDALLLAPLSEPRSLSPSTLGARAALSPGRSGSSLCKTRTRSGSSSSPNTTDSLKSGSMLNSTLPSGEATAVEPSESADAWTASLAVEWVPEDRADSVLDRIARSQRRNLGDICWLGDPLAENAVLWESRRDIVPGRGFSGDLNVDVVPIAGRTMEEEAAGSVSSRAGPKPSAFQCATMSSAKRDAVGLRPSSNSP</sequence>
<dbReference type="EMBL" id="AYKW01000023">
    <property type="protein sequence ID" value="PIL29326.1"/>
    <property type="molecule type" value="Genomic_DNA"/>
</dbReference>
<comment type="caution">
    <text evidence="2">The sequence shown here is derived from an EMBL/GenBank/DDBJ whole genome shotgun (WGS) entry which is preliminary data.</text>
</comment>
<reference evidence="2 3" key="1">
    <citation type="journal article" date="2015" name="Sci. Rep.">
        <title>Chromosome-level genome map provides insights into diverse defense mechanisms in the medicinal fungus Ganoderma sinense.</title>
        <authorList>
            <person name="Zhu Y."/>
            <person name="Xu J."/>
            <person name="Sun C."/>
            <person name="Zhou S."/>
            <person name="Xu H."/>
            <person name="Nelson D.R."/>
            <person name="Qian J."/>
            <person name="Song J."/>
            <person name="Luo H."/>
            <person name="Xiang L."/>
            <person name="Li Y."/>
            <person name="Xu Z."/>
            <person name="Ji A."/>
            <person name="Wang L."/>
            <person name="Lu S."/>
            <person name="Hayward A."/>
            <person name="Sun W."/>
            <person name="Li X."/>
            <person name="Schwartz D.C."/>
            <person name="Wang Y."/>
            <person name="Chen S."/>
        </authorList>
    </citation>
    <scope>NUCLEOTIDE SEQUENCE [LARGE SCALE GENOMIC DNA]</scope>
    <source>
        <strain evidence="2 3">ZZ0214-1</strain>
    </source>
</reference>
<protein>
    <submittedName>
        <fullName evidence="2">Uncharacterized protein</fullName>
    </submittedName>
</protein>